<protein>
    <submittedName>
        <fullName evidence="3">Lysine-specific demethylase 6A</fullName>
    </submittedName>
</protein>
<dbReference type="EMBL" id="SCEB01000011">
    <property type="protein sequence ID" value="RXN01890.1"/>
    <property type="molecule type" value="Genomic_DNA"/>
</dbReference>
<evidence type="ECO:0000313" key="3">
    <source>
        <dbReference type="EMBL" id="RXN01890.1"/>
    </source>
</evidence>
<evidence type="ECO:0000256" key="2">
    <source>
        <dbReference type="SAM" id="SignalP"/>
    </source>
</evidence>
<dbReference type="GO" id="GO:0032259">
    <property type="term" value="P:methylation"/>
    <property type="evidence" value="ECO:0007669"/>
    <property type="project" value="UniProtKB-KW"/>
</dbReference>
<proteinExistence type="predicted"/>
<evidence type="ECO:0000256" key="1">
    <source>
        <dbReference type="SAM" id="MobiDB-lite"/>
    </source>
</evidence>
<feature type="chain" id="PRO_5025020178" evidence="2">
    <location>
        <begin position="23"/>
        <end position="179"/>
    </location>
</feature>
<feature type="signal peptide" evidence="2">
    <location>
        <begin position="1"/>
        <end position="22"/>
    </location>
</feature>
<name>A0A662YZK4_ACIRT</name>
<feature type="region of interest" description="Disordered" evidence="1">
    <location>
        <begin position="21"/>
        <end position="40"/>
    </location>
</feature>
<keyword evidence="2" id="KW-0732">Signal</keyword>
<comment type="caution">
    <text evidence="3">The sequence shown here is derived from an EMBL/GenBank/DDBJ whole genome shotgun (WGS) entry which is preliminary data.</text>
</comment>
<keyword evidence="4" id="KW-1185">Reference proteome</keyword>
<sequence>MKSCGVSLAAAACAAALSLGSAGDEEKKMAAGKASETEEDFPRLTAQERDSLAEIDSRVFGFLRLHEDGARTKALLLKVCQKGPSRSLYSAAKRILYLGGVENPSCAARKHIKVKTCKAVFTLGPFERVRTALGTFCVKCEQQSPLGKRTVLSPPKELVSQFGLVRLLNLTCWTRSFCT</sequence>
<dbReference type="AlphaFoldDB" id="A0A662YZK4"/>
<keyword evidence="3" id="KW-0808">Transferase</keyword>
<gene>
    <name evidence="3" type="ORF">EOD39_4252</name>
</gene>
<evidence type="ECO:0000313" key="4">
    <source>
        <dbReference type="Proteomes" id="UP000289886"/>
    </source>
</evidence>
<accession>A0A662YZK4</accession>
<organism evidence="3 4">
    <name type="scientific">Acipenser ruthenus</name>
    <name type="common">Sterlet sturgeon</name>
    <dbReference type="NCBI Taxonomy" id="7906"/>
    <lineage>
        <taxon>Eukaryota</taxon>
        <taxon>Metazoa</taxon>
        <taxon>Chordata</taxon>
        <taxon>Craniata</taxon>
        <taxon>Vertebrata</taxon>
        <taxon>Euteleostomi</taxon>
        <taxon>Actinopterygii</taxon>
        <taxon>Chondrostei</taxon>
        <taxon>Acipenseriformes</taxon>
        <taxon>Acipenseridae</taxon>
        <taxon>Acipenser</taxon>
    </lineage>
</organism>
<dbReference type="Proteomes" id="UP000289886">
    <property type="component" value="Unassembled WGS sequence"/>
</dbReference>
<dbReference type="GO" id="GO:0008168">
    <property type="term" value="F:methyltransferase activity"/>
    <property type="evidence" value="ECO:0007669"/>
    <property type="project" value="UniProtKB-KW"/>
</dbReference>
<keyword evidence="3" id="KW-0489">Methyltransferase</keyword>
<reference evidence="3 4" key="1">
    <citation type="submission" date="2019-01" db="EMBL/GenBank/DDBJ databases">
        <title>Draft Genome and Complete Hox-Cluster Characterization of the Sterlet Sturgeon (Acipenser ruthenus).</title>
        <authorList>
            <person name="Wei Q."/>
        </authorList>
    </citation>
    <scope>NUCLEOTIDE SEQUENCE [LARGE SCALE GENOMIC DNA]</scope>
    <source>
        <strain evidence="3">WHYD16114868_AA</strain>
        <tissue evidence="3">Blood</tissue>
    </source>
</reference>